<dbReference type="InParanoid" id="E4XV01"/>
<organism evidence="1">
    <name type="scientific">Oikopleura dioica</name>
    <name type="common">Tunicate</name>
    <dbReference type="NCBI Taxonomy" id="34765"/>
    <lineage>
        <taxon>Eukaryota</taxon>
        <taxon>Metazoa</taxon>
        <taxon>Chordata</taxon>
        <taxon>Tunicata</taxon>
        <taxon>Appendicularia</taxon>
        <taxon>Copelata</taxon>
        <taxon>Oikopleuridae</taxon>
        <taxon>Oikopleura</taxon>
    </lineage>
</organism>
<dbReference type="AlphaFoldDB" id="E4XV01"/>
<sequence length="48" mass="5793">MTWWFVPREFVISSDGQCGKCKGVTLFYISRMEKDSWKDAFRYGCRFE</sequence>
<name>E4XV01_OIKDI</name>
<accession>E4XV01</accession>
<keyword evidence="2" id="KW-1185">Reference proteome</keyword>
<dbReference type="Proteomes" id="UP000001307">
    <property type="component" value="Unassembled WGS sequence"/>
</dbReference>
<protein>
    <submittedName>
        <fullName evidence="1">Uncharacterized protein</fullName>
    </submittedName>
</protein>
<evidence type="ECO:0000313" key="2">
    <source>
        <dbReference type="Proteomes" id="UP000001307"/>
    </source>
</evidence>
<gene>
    <name evidence="1" type="ORF">GSOID_T00005326001</name>
</gene>
<proteinExistence type="predicted"/>
<reference evidence="1" key="1">
    <citation type="journal article" date="2010" name="Science">
        <title>Plasticity of animal genome architecture unmasked by rapid evolution of a pelagic tunicate.</title>
        <authorList>
            <person name="Denoeud F."/>
            <person name="Henriet S."/>
            <person name="Mungpakdee S."/>
            <person name="Aury J.M."/>
            <person name="Da Silva C."/>
            <person name="Brinkmann H."/>
            <person name="Mikhaleva J."/>
            <person name="Olsen L.C."/>
            <person name="Jubin C."/>
            <person name="Canestro C."/>
            <person name="Bouquet J.M."/>
            <person name="Danks G."/>
            <person name="Poulain J."/>
            <person name="Campsteijn C."/>
            <person name="Adamski M."/>
            <person name="Cross I."/>
            <person name="Yadetie F."/>
            <person name="Muffato M."/>
            <person name="Louis A."/>
            <person name="Butcher S."/>
            <person name="Tsagkogeorga G."/>
            <person name="Konrad A."/>
            <person name="Singh S."/>
            <person name="Jensen M.F."/>
            <person name="Cong E.H."/>
            <person name="Eikeseth-Otteraa H."/>
            <person name="Noel B."/>
            <person name="Anthouard V."/>
            <person name="Porcel B.M."/>
            <person name="Kachouri-Lafond R."/>
            <person name="Nishino A."/>
            <person name="Ugolini M."/>
            <person name="Chourrout P."/>
            <person name="Nishida H."/>
            <person name="Aasland R."/>
            <person name="Huzurbazar S."/>
            <person name="Westhof E."/>
            <person name="Delsuc F."/>
            <person name="Lehrach H."/>
            <person name="Reinhardt R."/>
            <person name="Weissenbach J."/>
            <person name="Roy S.W."/>
            <person name="Artiguenave F."/>
            <person name="Postlethwait J.H."/>
            <person name="Manak J.R."/>
            <person name="Thompson E.M."/>
            <person name="Jaillon O."/>
            <person name="Du Pasquier L."/>
            <person name="Boudinot P."/>
            <person name="Liberles D.A."/>
            <person name="Volff J.N."/>
            <person name="Philippe H."/>
            <person name="Lenhard B."/>
            <person name="Roest Crollius H."/>
            <person name="Wincker P."/>
            <person name="Chourrout D."/>
        </authorList>
    </citation>
    <scope>NUCLEOTIDE SEQUENCE [LARGE SCALE GENOMIC DNA]</scope>
</reference>
<dbReference type="EMBL" id="FN653196">
    <property type="protein sequence ID" value="CBY19973.1"/>
    <property type="molecule type" value="Genomic_DNA"/>
</dbReference>
<evidence type="ECO:0000313" key="1">
    <source>
        <dbReference type="EMBL" id="CBY19973.1"/>
    </source>
</evidence>